<accession>A0A2T6BX10</accession>
<comment type="caution">
    <text evidence="2">The sequence shown here is derived from an EMBL/GenBank/DDBJ whole genome shotgun (WGS) entry which is preliminary data.</text>
</comment>
<reference evidence="2 3" key="1">
    <citation type="submission" date="2018-04" db="EMBL/GenBank/DDBJ databases">
        <title>Genomic Encyclopedia of Archaeal and Bacterial Type Strains, Phase II (KMG-II): from individual species to whole genera.</title>
        <authorList>
            <person name="Goeker M."/>
        </authorList>
    </citation>
    <scope>NUCLEOTIDE SEQUENCE [LARGE SCALE GENOMIC DNA]</scope>
    <source>
        <strain evidence="2 3">DSM 25731</strain>
    </source>
</reference>
<proteinExistence type="predicted"/>
<keyword evidence="1" id="KW-0812">Transmembrane</keyword>
<keyword evidence="3" id="KW-1185">Reference proteome</keyword>
<dbReference type="Proteomes" id="UP000244090">
    <property type="component" value="Unassembled WGS sequence"/>
</dbReference>
<dbReference type="RefSeq" id="WP_108115498.1">
    <property type="nucleotide sequence ID" value="NZ_QBKT01000006.1"/>
</dbReference>
<organism evidence="2 3">
    <name type="scientific">Kordia periserrulae</name>
    <dbReference type="NCBI Taxonomy" id="701523"/>
    <lineage>
        <taxon>Bacteria</taxon>
        <taxon>Pseudomonadati</taxon>
        <taxon>Bacteroidota</taxon>
        <taxon>Flavobacteriia</taxon>
        <taxon>Flavobacteriales</taxon>
        <taxon>Flavobacteriaceae</taxon>
        <taxon>Kordia</taxon>
    </lineage>
</organism>
<keyword evidence="1" id="KW-0472">Membrane</keyword>
<name>A0A2T6BX10_9FLAO</name>
<sequence>MEANNIICPSCNEEVSRISVYCENCKFPISGTDKEKAIFIGQQTLNKSKIDNSESVVKRTQIILYVVVGFQVLNAFLVYYNFESVIDAVFYLVIGLILGVFAFLLPKKPIVFITCALALILGYYLLLFLANPLLLFSGILWKCVIVMALLYALYTVVESQNIKKKFNL</sequence>
<evidence type="ECO:0008006" key="4">
    <source>
        <dbReference type="Google" id="ProtNLM"/>
    </source>
</evidence>
<evidence type="ECO:0000313" key="3">
    <source>
        <dbReference type="Proteomes" id="UP000244090"/>
    </source>
</evidence>
<evidence type="ECO:0000256" key="1">
    <source>
        <dbReference type="SAM" id="Phobius"/>
    </source>
</evidence>
<feature type="transmembrane region" description="Helical" evidence="1">
    <location>
        <begin position="88"/>
        <end position="105"/>
    </location>
</feature>
<dbReference type="EMBL" id="QBKT01000006">
    <property type="protein sequence ID" value="PTX60566.1"/>
    <property type="molecule type" value="Genomic_DNA"/>
</dbReference>
<feature type="transmembrane region" description="Helical" evidence="1">
    <location>
        <begin position="135"/>
        <end position="157"/>
    </location>
</feature>
<dbReference type="OrthoDB" id="1448908at2"/>
<protein>
    <recommendedName>
        <fullName evidence="4">Zinc ribbon protein</fullName>
    </recommendedName>
</protein>
<gene>
    <name evidence="2" type="ORF">C8N46_106212</name>
</gene>
<feature type="transmembrane region" description="Helical" evidence="1">
    <location>
        <begin position="110"/>
        <end position="129"/>
    </location>
</feature>
<evidence type="ECO:0000313" key="2">
    <source>
        <dbReference type="EMBL" id="PTX60566.1"/>
    </source>
</evidence>
<keyword evidence="1" id="KW-1133">Transmembrane helix</keyword>
<dbReference type="AlphaFoldDB" id="A0A2T6BX10"/>
<feature type="transmembrane region" description="Helical" evidence="1">
    <location>
        <begin position="62"/>
        <end position="82"/>
    </location>
</feature>